<sequence length="680" mass="78724">MTNSIQESISIRQLLSENQYKIPVYQRNFDWGEPQIQQLIDDIQDYTQKENNASVYYIGSLVIHQKTGYFEILDGQQRFTTLCLLAIYLKYRLANNFDWFKEPNLSFESRSKSEFTINKLFDIFCRKGDSEYSYSTRLPELIGTIDTKKANPSIVEGFKAIDRVITKKFGDDDNLLLKFASYLTDQVKILPVLVPKNTDVTHYFEVMNNRGEQLEKHEVVKANLLSVVQKDEQAMATIHKVWLACADMSRYVQLGFSVEERKAIFGETAEGFKLIIPDGLLEKEDFGFIKSDLDSKNQLPKFTLNDSISKGKTSRLEKTKDTSNKNKAGNSDEGKLERFTSVIDFPNFLIQVLRIYMLRESENNITDEVKIDLPALDDKELINAFKTNVGKDINKVKNFVSLLLKLRYLFDHYIVKRDRGGVKEDWSLKRYKFEDNSSSYVNSFGVDGGDTFSENWRCMTLLSAFHVSYPTNSRKNWLSAVLYWLDKQEDKFSAIDYLQFLESLAKYFMINRYLVSPSKEYVNFMYNLDNSEKPNLVASDLGELLKYGKVAAFVFNYLDYLLLKDDSFIIDDKDKFRFSFKSSVEHFSPQTSKIDNILQADDLHRFGNLCLMSSSENSSLSNDSPREKVRTLLGKRASMAPLSLKLELMMKLVPKEGEWLDDHVKVHEQEMINILKADIE</sequence>
<feature type="region of interest" description="Disordered" evidence="1">
    <location>
        <begin position="313"/>
        <end position="332"/>
    </location>
</feature>
<reference evidence="5" key="1">
    <citation type="journal article" date="2019" name="Int. J. Syst. Evol. Microbiol.">
        <title>The Global Catalogue of Microorganisms (GCM) 10K type strain sequencing project: providing services to taxonomists for standard genome sequencing and annotation.</title>
        <authorList>
            <consortium name="The Broad Institute Genomics Platform"/>
            <consortium name="The Broad Institute Genome Sequencing Center for Infectious Disease"/>
            <person name="Wu L."/>
            <person name="Ma J."/>
        </authorList>
    </citation>
    <scope>NUCLEOTIDE SEQUENCE [LARGE SCALE GENOMIC DNA]</scope>
    <source>
        <strain evidence="5">CCM 2050</strain>
    </source>
</reference>
<dbReference type="PANTHER" id="PTHR35149:SF1">
    <property type="entry name" value="DUF5655 DOMAIN-CONTAINING PROTEIN"/>
    <property type="match status" value="1"/>
</dbReference>
<feature type="domain" description="GmrSD restriction endonucleases C-terminal" evidence="3">
    <location>
        <begin position="574"/>
        <end position="673"/>
    </location>
</feature>
<accession>A0ABW1W789</accession>
<evidence type="ECO:0000259" key="3">
    <source>
        <dbReference type="Pfam" id="PF07510"/>
    </source>
</evidence>
<dbReference type="Proteomes" id="UP001596264">
    <property type="component" value="Unassembled WGS sequence"/>
</dbReference>
<protein>
    <submittedName>
        <fullName evidence="4">DUF262 domain-containing protein</fullName>
    </submittedName>
</protein>
<dbReference type="InterPro" id="IPR011089">
    <property type="entry name" value="GmrSD_C"/>
</dbReference>
<evidence type="ECO:0000313" key="5">
    <source>
        <dbReference type="Proteomes" id="UP001596264"/>
    </source>
</evidence>
<feature type="domain" description="GmrSD restriction endonucleases N-terminal" evidence="2">
    <location>
        <begin position="11"/>
        <end position="224"/>
    </location>
</feature>
<organism evidence="4 5">
    <name type="scientific">Psychrobacter glacincola</name>
    <dbReference type="NCBI Taxonomy" id="56810"/>
    <lineage>
        <taxon>Bacteria</taxon>
        <taxon>Pseudomonadati</taxon>
        <taxon>Pseudomonadota</taxon>
        <taxon>Gammaproteobacteria</taxon>
        <taxon>Moraxellales</taxon>
        <taxon>Moraxellaceae</taxon>
        <taxon>Psychrobacter</taxon>
    </lineage>
</organism>
<comment type="caution">
    <text evidence="4">The sequence shown here is derived from an EMBL/GenBank/DDBJ whole genome shotgun (WGS) entry which is preliminary data.</text>
</comment>
<proteinExistence type="predicted"/>
<dbReference type="RefSeq" id="WP_201564703.1">
    <property type="nucleotide sequence ID" value="NZ_CAJGZK010000039.1"/>
</dbReference>
<evidence type="ECO:0000256" key="1">
    <source>
        <dbReference type="SAM" id="MobiDB-lite"/>
    </source>
</evidence>
<keyword evidence="5" id="KW-1185">Reference proteome</keyword>
<evidence type="ECO:0000313" key="4">
    <source>
        <dbReference type="EMBL" id="MFC6381694.1"/>
    </source>
</evidence>
<dbReference type="Pfam" id="PF07510">
    <property type="entry name" value="GmrSD_C"/>
    <property type="match status" value="1"/>
</dbReference>
<dbReference type="InterPro" id="IPR004919">
    <property type="entry name" value="GmrSD_N"/>
</dbReference>
<feature type="compositionally biased region" description="Basic and acidic residues" evidence="1">
    <location>
        <begin position="314"/>
        <end position="332"/>
    </location>
</feature>
<dbReference type="PANTHER" id="PTHR35149">
    <property type="entry name" value="SLL5132 PROTEIN"/>
    <property type="match status" value="1"/>
</dbReference>
<name>A0ABW1W789_9GAMM</name>
<evidence type="ECO:0000259" key="2">
    <source>
        <dbReference type="Pfam" id="PF03235"/>
    </source>
</evidence>
<dbReference type="Pfam" id="PF03235">
    <property type="entry name" value="GmrSD_N"/>
    <property type="match status" value="1"/>
</dbReference>
<dbReference type="EMBL" id="JBHSTZ010000027">
    <property type="protein sequence ID" value="MFC6381694.1"/>
    <property type="molecule type" value="Genomic_DNA"/>
</dbReference>
<gene>
    <name evidence="4" type="ORF">ACFP58_09545</name>
</gene>